<accession>A0A6V8N4N0</accession>
<name>A0A6V8N4N0_9BACT</name>
<protein>
    <recommendedName>
        <fullName evidence="1">PilZ domain-containing protein</fullName>
    </recommendedName>
</protein>
<dbReference type="SUPFAM" id="SSF141371">
    <property type="entry name" value="PilZ domain-like"/>
    <property type="match status" value="1"/>
</dbReference>
<dbReference type="InterPro" id="IPR009875">
    <property type="entry name" value="PilZ_domain"/>
</dbReference>
<proteinExistence type="predicted"/>
<dbReference type="Proteomes" id="UP000587586">
    <property type="component" value="Unassembled WGS sequence"/>
</dbReference>
<dbReference type="Gene3D" id="2.40.10.220">
    <property type="entry name" value="predicted glycosyltransferase like domains"/>
    <property type="match status" value="1"/>
</dbReference>
<feature type="domain" description="PilZ" evidence="1">
    <location>
        <begin position="2"/>
        <end position="90"/>
    </location>
</feature>
<keyword evidence="3" id="KW-1185">Reference proteome</keyword>
<comment type="caution">
    <text evidence="2">The sequence shown here is derived from an EMBL/GenBank/DDBJ whole genome shotgun (WGS) entry which is preliminary data.</text>
</comment>
<evidence type="ECO:0000313" key="2">
    <source>
        <dbReference type="EMBL" id="GFO66914.1"/>
    </source>
</evidence>
<organism evidence="2 3">
    <name type="scientific">Geomonas limicola</name>
    <dbReference type="NCBI Taxonomy" id="2740186"/>
    <lineage>
        <taxon>Bacteria</taxon>
        <taxon>Pseudomonadati</taxon>
        <taxon>Thermodesulfobacteriota</taxon>
        <taxon>Desulfuromonadia</taxon>
        <taxon>Geobacterales</taxon>
        <taxon>Geobacteraceae</taxon>
        <taxon>Geomonas</taxon>
    </lineage>
</organism>
<dbReference type="RefSeq" id="WP_183359438.1">
    <property type="nucleotide sequence ID" value="NZ_BLXZ01000001.1"/>
</dbReference>
<dbReference type="Pfam" id="PF07238">
    <property type="entry name" value="PilZ"/>
    <property type="match status" value="1"/>
</dbReference>
<evidence type="ECO:0000313" key="3">
    <source>
        <dbReference type="Proteomes" id="UP000587586"/>
    </source>
</evidence>
<sequence>MDRRQSTRIPFKAPAFVVQNGSAFASEIRDISRHGLFVDMPAPSGAGGSASVSIILKHAGRSLSVTVPCSVARVSGSGIGCSCNELDPETLLFFSNLLHSSGMHPAEFLQAFYSYLDEQQAESN</sequence>
<reference evidence="3" key="1">
    <citation type="submission" date="2020-06" db="EMBL/GenBank/DDBJ databases">
        <title>Draft genomic sequecing of Geomonas sp. Red745.</title>
        <authorList>
            <person name="Itoh H."/>
            <person name="Xu Z.X."/>
            <person name="Ushijima N."/>
            <person name="Masuda Y."/>
            <person name="Shiratori Y."/>
            <person name="Senoo K."/>
        </authorList>
    </citation>
    <scope>NUCLEOTIDE SEQUENCE [LARGE SCALE GENOMIC DNA]</scope>
    <source>
        <strain evidence="3">Red745</strain>
    </source>
</reference>
<evidence type="ECO:0000259" key="1">
    <source>
        <dbReference type="Pfam" id="PF07238"/>
    </source>
</evidence>
<dbReference type="AlphaFoldDB" id="A0A6V8N4N0"/>
<dbReference type="GO" id="GO:0035438">
    <property type="term" value="F:cyclic-di-GMP binding"/>
    <property type="evidence" value="ECO:0007669"/>
    <property type="project" value="InterPro"/>
</dbReference>
<gene>
    <name evidence="2" type="ORF">GMLC_04930</name>
</gene>
<dbReference type="EMBL" id="BLXZ01000001">
    <property type="protein sequence ID" value="GFO66914.1"/>
    <property type="molecule type" value="Genomic_DNA"/>
</dbReference>